<evidence type="ECO:0000313" key="2">
    <source>
        <dbReference type="Proteomes" id="UP000094023"/>
    </source>
</evidence>
<dbReference type="EMBL" id="LXEN01000098">
    <property type="protein sequence ID" value="OAT26752.1"/>
    <property type="molecule type" value="Genomic_DNA"/>
</dbReference>
<dbReference type="AlphaFoldDB" id="A0A198FP62"/>
<dbReference type="Proteomes" id="UP000094023">
    <property type="component" value="Unassembled WGS sequence"/>
</dbReference>
<sequence>MVIKYKFIRILLLIIPFILSSKIMADILVPDKVYSHTPDFLASSSIKMPNTKDEFYNLIKLADNGNSEANWMVSVIYQQSGNSAEAEKYYQRSIDRQDDYMGPSAVNLGYMYDKNNNIKKAMALFHQAGDAGYYGGYQAVGTEYFLGRDVPLDFEKAKFYYKKAAELGCYECQYYIDNWDGVVKLKMKDLKRKK</sequence>
<dbReference type="InterPro" id="IPR006597">
    <property type="entry name" value="Sel1-like"/>
</dbReference>
<dbReference type="InterPro" id="IPR019734">
    <property type="entry name" value="TPR_rpt"/>
</dbReference>
<dbReference type="OrthoDB" id="6442884at2"/>
<accession>A0A198FP62</accession>
<organism evidence="1 2">
    <name type="scientific">Proteus myxofaciens ATCC 19692</name>
    <dbReference type="NCBI Taxonomy" id="1354337"/>
    <lineage>
        <taxon>Bacteria</taxon>
        <taxon>Pseudomonadati</taxon>
        <taxon>Pseudomonadota</taxon>
        <taxon>Gammaproteobacteria</taxon>
        <taxon>Enterobacterales</taxon>
        <taxon>Morganellaceae</taxon>
        <taxon>Proteus</taxon>
    </lineage>
</organism>
<protein>
    <submittedName>
        <fullName evidence="1">Uncharacterized protein</fullName>
    </submittedName>
</protein>
<dbReference type="STRING" id="1354337.M983_2079"/>
<name>A0A198FP62_9GAMM</name>
<dbReference type="Pfam" id="PF08238">
    <property type="entry name" value="Sel1"/>
    <property type="match status" value="2"/>
</dbReference>
<keyword evidence="2" id="KW-1185">Reference proteome</keyword>
<gene>
    <name evidence="1" type="ORF">M983_2079</name>
</gene>
<comment type="caution">
    <text evidence="1">The sequence shown here is derived from an EMBL/GenBank/DDBJ whole genome shotgun (WGS) entry which is preliminary data.</text>
</comment>
<dbReference type="InterPro" id="IPR011990">
    <property type="entry name" value="TPR-like_helical_dom_sf"/>
</dbReference>
<evidence type="ECO:0000313" key="1">
    <source>
        <dbReference type="EMBL" id="OAT26752.1"/>
    </source>
</evidence>
<dbReference type="Pfam" id="PF13181">
    <property type="entry name" value="TPR_8"/>
    <property type="match status" value="1"/>
</dbReference>
<dbReference type="SUPFAM" id="SSF81901">
    <property type="entry name" value="HCP-like"/>
    <property type="match status" value="1"/>
</dbReference>
<reference evidence="1 2" key="1">
    <citation type="submission" date="2016-04" db="EMBL/GenBank/DDBJ databases">
        <title>ATOL: Assembling a taxonomically balanced genome-scale reconstruction of the evolutionary history of the Enterobacteriaceae.</title>
        <authorList>
            <person name="Plunkett G.III."/>
            <person name="Neeno-Eckwall E.C."/>
            <person name="Glasner J.D."/>
            <person name="Perna N.T."/>
        </authorList>
    </citation>
    <scope>NUCLEOTIDE SEQUENCE [LARGE SCALE GENOMIC DNA]</scope>
    <source>
        <strain evidence="1 2">ATCC 19692</strain>
    </source>
</reference>
<proteinExistence type="predicted"/>
<dbReference type="SMART" id="SM00671">
    <property type="entry name" value="SEL1"/>
    <property type="match status" value="3"/>
</dbReference>
<dbReference type="Gene3D" id="1.25.40.10">
    <property type="entry name" value="Tetratricopeptide repeat domain"/>
    <property type="match status" value="1"/>
</dbReference>